<dbReference type="Proteomes" id="UP000075714">
    <property type="component" value="Unassembled WGS sequence"/>
</dbReference>
<feature type="region of interest" description="Disordered" evidence="3">
    <location>
        <begin position="309"/>
        <end position="334"/>
    </location>
</feature>
<dbReference type="InterPro" id="IPR006598">
    <property type="entry name" value="CAP10"/>
</dbReference>
<comment type="caution">
    <text evidence="5">The sequence shown here is derived from an EMBL/GenBank/DDBJ whole genome shotgun (WGS) entry which is preliminary data.</text>
</comment>
<dbReference type="EMBL" id="LSYV01000011">
    <property type="protein sequence ID" value="KXZ52066.1"/>
    <property type="molecule type" value="Genomic_DNA"/>
</dbReference>
<evidence type="ECO:0000256" key="1">
    <source>
        <dbReference type="ARBA" id="ARBA00010118"/>
    </source>
</evidence>
<protein>
    <recommendedName>
        <fullName evidence="4">Glycosyl transferase CAP10 domain-containing protein</fullName>
    </recommendedName>
</protein>
<sequence length="499" mass="54332">MPQAFLSRLLAYTDVLLDLESKYGSLIPDCEFKPVLDHLRTNDSSSSTANRTAAAVAVATVAAARGPGARRALQQYLNTAGAAAAMRDMYYPHGLPGTPNGTFPILRSVKSLAFPGDILIPSHDFYLLRYDSTVLNASARLLEERPYVARMPTAYAKYDMHAARQRHAEDPTTLRFGLDHEPVCTSSQGTICFVRRHLLGVASYNPLLQLRHHAPEAGREHYHLVDLHTPRQAALAAARAAALEAAIARARADSSGAAFDPNVLEALLEVDDDGGHPVDSEHNAFVAGLGGTYTGQSSAYHTTTASINASGGGGASVDTGGAEGAGDSGNGTEAAAAPNVLPEYLVEASKHRVLVHLDGHGLSSSLERLLALGSTVLKEESGYYGYYHLAMEPYVHYIPWWEHVPNELWEHLDWVAKHESKAREIGAAGRDFARRYLTAQGRACYWLTLLRRLAAALRYPPRLAAHPRAMPLAKFREQHILRMRPAKGQRPLFGQPFEP</sequence>
<comment type="similarity">
    <text evidence="1">Belongs to the glycosyltransferase 90 family.</text>
</comment>
<keyword evidence="2" id="KW-0808">Transferase</keyword>
<feature type="compositionally biased region" description="Gly residues" evidence="3">
    <location>
        <begin position="310"/>
        <end position="329"/>
    </location>
</feature>
<reference evidence="6" key="1">
    <citation type="journal article" date="2016" name="Nat. Commun.">
        <title>The Gonium pectorale genome demonstrates co-option of cell cycle regulation during the evolution of multicellularity.</title>
        <authorList>
            <person name="Hanschen E.R."/>
            <person name="Marriage T.N."/>
            <person name="Ferris P.J."/>
            <person name="Hamaji T."/>
            <person name="Toyoda A."/>
            <person name="Fujiyama A."/>
            <person name="Neme R."/>
            <person name="Noguchi H."/>
            <person name="Minakuchi Y."/>
            <person name="Suzuki M."/>
            <person name="Kawai-Toyooka H."/>
            <person name="Smith D.R."/>
            <person name="Sparks H."/>
            <person name="Anderson J."/>
            <person name="Bakaric R."/>
            <person name="Luria V."/>
            <person name="Karger A."/>
            <person name="Kirschner M.W."/>
            <person name="Durand P.M."/>
            <person name="Michod R.E."/>
            <person name="Nozaki H."/>
            <person name="Olson B.J."/>
        </authorList>
    </citation>
    <scope>NUCLEOTIDE SEQUENCE [LARGE SCALE GENOMIC DNA]</scope>
    <source>
        <strain evidence="6">NIES-2863</strain>
    </source>
</reference>
<gene>
    <name evidence="5" type="ORF">GPECTOR_10g1089</name>
</gene>
<evidence type="ECO:0000313" key="5">
    <source>
        <dbReference type="EMBL" id="KXZ52066.1"/>
    </source>
</evidence>
<dbReference type="Pfam" id="PF05686">
    <property type="entry name" value="Glyco_transf_90"/>
    <property type="match status" value="1"/>
</dbReference>
<evidence type="ECO:0000259" key="4">
    <source>
        <dbReference type="SMART" id="SM00672"/>
    </source>
</evidence>
<evidence type="ECO:0000256" key="2">
    <source>
        <dbReference type="ARBA" id="ARBA00022679"/>
    </source>
</evidence>
<dbReference type="InterPro" id="IPR051091">
    <property type="entry name" value="O-Glucosyltr/Glycosyltrsf_90"/>
</dbReference>
<organism evidence="5 6">
    <name type="scientific">Gonium pectorale</name>
    <name type="common">Green alga</name>
    <dbReference type="NCBI Taxonomy" id="33097"/>
    <lineage>
        <taxon>Eukaryota</taxon>
        <taxon>Viridiplantae</taxon>
        <taxon>Chlorophyta</taxon>
        <taxon>core chlorophytes</taxon>
        <taxon>Chlorophyceae</taxon>
        <taxon>CS clade</taxon>
        <taxon>Chlamydomonadales</taxon>
        <taxon>Volvocaceae</taxon>
        <taxon>Gonium</taxon>
    </lineage>
</organism>
<dbReference type="OrthoDB" id="536907at2759"/>
<feature type="domain" description="Glycosyl transferase CAP10" evidence="4">
    <location>
        <begin position="264"/>
        <end position="460"/>
    </location>
</feature>
<dbReference type="PANTHER" id="PTHR12203:SF35">
    <property type="entry name" value="PROTEIN O-GLUCOSYLTRANSFERASE 1"/>
    <property type="match status" value="1"/>
</dbReference>
<proteinExistence type="inferred from homology"/>
<dbReference type="SMART" id="SM00672">
    <property type="entry name" value="CAP10"/>
    <property type="match status" value="1"/>
</dbReference>
<name>A0A150GQC2_GONPE</name>
<keyword evidence="6" id="KW-1185">Reference proteome</keyword>
<dbReference type="GO" id="GO:0016740">
    <property type="term" value="F:transferase activity"/>
    <property type="evidence" value="ECO:0007669"/>
    <property type="project" value="UniProtKB-KW"/>
</dbReference>
<evidence type="ECO:0000256" key="3">
    <source>
        <dbReference type="SAM" id="MobiDB-lite"/>
    </source>
</evidence>
<dbReference type="PANTHER" id="PTHR12203">
    <property type="entry name" value="KDEL LYS-ASP-GLU-LEU CONTAINING - RELATED"/>
    <property type="match status" value="1"/>
</dbReference>
<evidence type="ECO:0000313" key="6">
    <source>
        <dbReference type="Proteomes" id="UP000075714"/>
    </source>
</evidence>
<accession>A0A150GQC2</accession>
<dbReference type="AlphaFoldDB" id="A0A150GQC2"/>